<evidence type="ECO:0000313" key="6">
    <source>
        <dbReference type="Proteomes" id="UP000658225"/>
    </source>
</evidence>
<keyword evidence="6" id="KW-1185">Reference proteome</keyword>
<dbReference type="Proteomes" id="UP000658225">
    <property type="component" value="Unassembled WGS sequence"/>
</dbReference>
<dbReference type="Gene3D" id="3.40.47.10">
    <property type="match status" value="2"/>
</dbReference>
<dbReference type="Pfam" id="PF08545">
    <property type="entry name" value="ACP_syn_III"/>
    <property type="match status" value="1"/>
</dbReference>
<dbReference type="Pfam" id="PF08541">
    <property type="entry name" value="ACP_syn_III_C"/>
    <property type="match status" value="1"/>
</dbReference>
<proteinExistence type="predicted"/>
<organism evidence="5 6">
    <name type="scientific">Sporosarcina limicola</name>
    <dbReference type="NCBI Taxonomy" id="34101"/>
    <lineage>
        <taxon>Bacteria</taxon>
        <taxon>Bacillati</taxon>
        <taxon>Bacillota</taxon>
        <taxon>Bacilli</taxon>
        <taxon>Bacillales</taxon>
        <taxon>Caryophanaceae</taxon>
        <taxon>Sporosarcina</taxon>
    </lineage>
</organism>
<dbReference type="RefSeq" id="WP_192600656.1">
    <property type="nucleotide sequence ID" value="NZ_JADBEL010000048.1"/>
</dbReference>
<dbReference type="GO" id="GO:0004315">
    <property type="term" value="F:3-oxoacyl-[acyl-carrier-protein] synthase activity"/>
    <property type="evidence" value="ECO:0007669"/>
    <property type="project" value="InterPro"/>
</dbReference>
<dbReference type="GO" id="GO:0006633">
    <property type="term" value="P:fatty acid biosynthetic process"/>
    <property type="evidence" value="ECO:0007669"/>
    <property type="project" value="InterPro"/>
</dbReference>
<dbReference type="InterPro" id="IPR013747">
    <property type="entry name" value="ACP_syn_III_C"/>
</dbReference>
<accession>A0A927MN88</accession>
<dbReference type="InterPro" id="IPR016039">
    <property type="entry name" value="Thiolase-like"/>
</dbReference>
<dbReference type="PANTHER" id="PTHR34069">
    <property type="entry name" value="3-OXOACYL-[ACYL-CARRIER-PROTEIN] SYNTHASE 3"/>
    <property type="match status" value="1"/>
</dbReference>
<dbReference type="EMBL" id="JADBEL010000048">
    <property type="protein sequence ID" value="MBE1557068.1"/>
    <property type="molecule type" value="Genomic_DNA"/>
</dbReference>
<dbReference type="GO" id="GO:0044550">
    <property type="term" value="P:secondary metabolite biosynthetic process"/>
    <property type="evidence" value="ECO:0007669"/>
    <property type="project" value="TreeGrafter"/>
</dbReference>
<keyword evidence="2" id="KW-0012">Acyltransferase</keyword>
<keyword evidence="1" id="KW-0808">Transferase</keyword>
<protein>
    <submittedName>
        <fullName evidence="5">3-oxoacyl-[acyl-carrier-protein] synthase III</fullName>
    </submittedName>
</protein>
<evidence type="ECO:0000256" key="1">
    <source>
        <dbReference type="ARBA" id="ARBA00022679"/>
    </source>
</evidence>
<reference evidence="5" key="1">
    <citation type="submission" date="2020-10" db="EMBL/GenBank/DDBJ databases">
        <title>Genomic Encyclopedia of Type Strains, Phase IV (KMG-IV): sequencing the most valuable type-strain genomes for metagenomic binning, comparative biology and taxonomic classification.</title>
        <authorList>
            <person name="Goeker M."/>
        </authorList>
    </citation>
    <scope>NUCLEOTIDE SEQUENCE</scope>
    <source>
        <strain evidence="5">DSM 13886</strain>
    </source>
</reference>
<sequence>MSIGIASIGLALPENKVPTVEIAEKVGLPKKTYDRLECYEIWQAGPEEDPTTLGVRAAWNALEEAEIPPENIDLIIANCWNAEYHMWQFSGKIQDEIQAIHATTLDLYGGCNALGSMIHIAYDQLRADESINCVLLVCSEQLSGGTFPQFIGDGACAIVLKRGANQLILKEFVQITEKLPELGLLEKGGTKQPFQLDSEFKGSIWENVEFNMDKFKKEIKPFIYSMTSKALINACERYGCSVEDLTKIFMVHQQKYFSVELMKYLGLPPDRTPAHYIEKAGHFGGHDVLITLKWAIEDGLIKKGDLLGFIIFGQMEFYGFIIEY</sequence>
<dbReference type="SUPFAM" id="SSF53901">
    <property type="entry name" value="Thiolase-like"/>
    <property type="match status" value="2"/>
</dbReference>
<evidence type="ECO:0000256" key="2">
    <source>
        <dbReference type="ARBA" id="ARBA00023315"/>
    </source>
</evidence>
<dbReference type="PANTHER" id="PTHR34069:SF3">
    <property type="entry name" value="ACYL-COA:ACYL-COA ALKYLTRANSFERASE"/>
    <property type="match status" value="1"/>
</dbReference>
<name>A0A927MN88_9BACL</name>
<evidence type="ECO:0000259" key="3">
    <source>
        <dbReference type="Pfam" id="PF08541"/>
    </source>
</evidence>
<gene>
    <name evidence="5" type="ORF">H4683_004200</name>
</gene>
<feature type="domain" description="Beta-ketoacyl-[acyl-carrier-protein] synthase III N-terminal" evidence="4">
    <location>
        <begin position="105"/>
        <end position="166"/>
    </location>
</feature>
<dbReference type="InterPro" id="IPR013751">
    <property type="entry name" value="ACP_syn_III_N"/>
</dbReference>
<comment type="caution">
    <text evidence="5">The sequence shown here is derived from an EMBL/GenBank/DDBJ whole genome shotgun (WGS) entry which is preliminary data.</text>
</comment>
<evidence type="ECO:0000259" key="4">
    <source>
        <dbReference type="Pfam" id="PF08545"/>
    </source>
</evidence>
<feature type="domain" description="Beta-ketoacyl-[acyl-carrier-protein] synthase III C-terminal" evidence="3">
    <location>
        <begin position="235"/>
        <end position="313"/>
    </location>
</feature>
<evidence type="ECO:0000313" key="5">
    <source>
        <dbReference type="EMBL" id="MBE1557068.1"/>
    </source>
</evidence>
<dbReference type="AlphaFoldDB" id="A0A927MN88"/>